<dbReference type="InterPro" id="IPR013094">
    <property type="entry name" value="AB_hydrolase_3"/>
</dbReference>
<organism evidence="3">
    <name type="scientific">marine metagenome</name>
    <dbReference type="NCBI Taxonomy" id="408172"/>
    <lineage>
        <taxon>unclassified sequences</taxon>
        <taxon>metagenomes</taxon>
        <taxon>ecological metagenomes</taxon>
    </lineage>
</organism>
<reference evidence="3" key="1">
    <citation type="submission" date="2018-05" db="EMBL/GenBank/DDBJ databases">
        <authorList>
            <person name="Lanie J.A."/>
            <person name="Ng W.-L."/>
            <person name="Kazmierczak K.M."/>
            <person name="Andrzejewski T.M."/>
            <person name="Davidsen T.M."/>
            <person name="Wayne K.J."/>
            <person name="Tettelin H."/>
            <person name="Glass J.I."/>
            <person name="Rusch D."/>
            <person name="Podicherti R."/>
            <person name="Tsui H.-C.T."/>
            <person name="Winkler M.E."/>
        </authorList>
    </citation>
    <scope>NUCLEOTIDE SEQUENCE</scope>
</reference>
<gene>
    <name evidence="3" type="ORF">METZ01_LOCUS91464</name>
</gene>
<sequence length="287" mass="30867">MTPEQFRAVYNEQSTVMQGEEVASVEDLIFAGPDGVDLPVRVFTPDGVDDPAPVTVYYHGGGWVIGSVETHDAECRALANRTRTVVVSVDYRLAPEHPYPAAPDDCYTALCHVVARADELGVDPDRLAVAGDSAGGNLATVVSLMARDRGGPTIGYQMLIYPACDIDPDRWPSMTENGTGYLLTESTMRWFYRHYVGAERFVHEPYAAPIRVTDLSGLPRAQVVTAEFDPLRDEGAAYARALAGAGVETHYECASGLVHGFWSFADVVPAAAAARDAACTRLVAALA</sequence>
<proteinExistence type="predicted"/>
<dbReference type="GO" id="GO:0005829">
    <property type="term" value="C:cytosol"/>
    <property type="evidence" value="ECO:0007669"/>
    <property type="project" value="TreeGrafter"/>
</dbReference>
<dbReference type="Pfam" id="PF07859">
    <property type="entry name" value="Abhydrolase_3"/>
    <property type="match status" value="1"/>
</dbReference>
<dbReference type="Gene3D" id="3.40.50.1820">
    <property type="entry name" value="alpha/beta hydrolase"/>
    <property type="match status" value="1"/>
</dbReference>
<dbReference type="SUPFAM" id="SSF53474">
    <property type="entry name" value="alpha/beta-Hydrolases"/>
    <property type="match status" value="1"/>
</dbReference>
<dbReference type="PANTHER" id="PTHR23025">
    <property type="entry name" value="TRIACYLGLYCEROL LIPASE"/>
    <property type="match status" value="1"/>
</dbReference>
<dbReference type="GO" id="GO:0004771">
    <property type="term" value="F:sterol ester esterase activity"/>
    <property type="evidence" value="ECO:0007669"/>
    <property type="project" value="TreeGrafter"/>
</dbReference>
<name>A0A381VE49_9ZZZZ</name>
<dbReference type="GO" id="GO:0019433">
    <property type="term" value="P:triglyceride catabolic process"/>
    <property type="evidence" value="ECO:0007669"/>
    <property type="project" value="TreeGrafter"/>
</dbReference>
<dbReference type="GO" id="GO:0004806">
    <property type="term" value="F:triacylglycerol lipase activity"/>
    <property type="evidence" value="ECO:0007669"/>
    <property type="project" value="TreeGrafter"/>
</dbReference>
<keyword evidence="1" id="KW-0378">Hydrolase</keyword>
<evidence type="ECO:0000313" key="3">
    <source>
        <dbReference type="EMBL" id="SVA38610.1"/>
    </source>
</evidence>
<dbReference type="FunFam" id="3.40.50.1820:FF:000089">
    <property type="entry name" value="Alpha/beta hydrolase"/>
    <property type="match status" value="1"/>
</dbReference>
<dbReference type="PROSITE" id="PS01174">
    <property type="entry name" value="LIPASE_GDXG_SER"/>
    <property type="match status" value="1"/>
</dbReference>
<dbReference type="InterPro" id="IPR033140">
    <property type="entry name" value="Lipase_GDXG_put_SER_AS"/>
</dbReference>
<dbReference type="AlphaFoldDB" id="A0A381VE49"/>
<dbReference type="EMBL" id="UINC01008584">
    <property type="protein sequence ID" value="SVA38610.1"/>
    <property type="molecule type" value="Genomic_DNA"/>
</dbReference>
<feature type="domain" description="Alpha/beta hydrolase fold-3" evidence="2">
    <location>
        <begin position="56"/>
        <end position="262"/>
    </location>
</feature>
<protein>
    <recommendedName>
        <fullName evidence="2">Alpha/beta hydrolase fold-3 domain-containing protein</fullName>
    </recommendedName>
</protein>
<accession>A0A381VE49</accession>
<dbReference type="InterPro" id="IPR029058">
    <property type="entry name" value="AB_hydrolase_fold"/>
</dbReference>
<dbReference type="PANTHER" id="PTHR23025:SF4">
    <property type="entry name" value="ALPHA_BETA HYDROLASE FOLD-3 DOMAIN-CONTAINING PROTEIN"/>
    <property type="match status" value="1"/>
</dbReference>
<evidence type="ECO:0000256" key="1">
    <source>
        <dbReference type="ARBA" id="ARBA00022801"/>
    </source>
</evidence>
<evidence type="ECO:0000259" key="2">
    <source>
        <dbReference type="Pfam" id="PF07859"/>
    </source>
</evidence>